<proteinExistence type="predicted"/>
<feature type="transmembrane region" description="Helical" evidence="1">
    <location>
        <begin position="60"/>
        <end position="77"/>
    </location>
</feature>
<dbReference type="AlphaFoldDB" id="A0AAV3SHD4"/>
<keyword evidence="1" id="KW-1133">Transmembrane helix</keyword>
<organism evidence="3 6">
    <name type="scientific">Halococcus dombrowskii</name>
    <dbReference type="NCBI Taxonomy" id="179637"/>
    <lineage>
        <taxon>Archaea</taxon>
        <taxon>Methanobacteriati</taxon>
        <taxon>Methanobacteriota</taxon>
        <taxon>Stenosarchaea group</taxon>
        <taxon>Halobacteria</taxon>
        <taxon>Halobacteriales</taxon>
        <taxon>Halococcaceae</taxon>
        <taxon>Halococcus</taxon>
    </lineage>
</organism>
<reference evidence="3" key="1">
    <citation type="journal article" date="2014" name="Int. J. Syst. Evol. Microbiol.">
        <title>Complete genome sequence of Corynebacterium casei LMG S-19264T (=DSM 44701T), isolated from a smear-ripened cheese.</title>
        <authorList>
            <consortium name="US DOE Joint Genome Institute (JGI-PGF)"/>
            <person name="Walter F."/>
            <person name="Albersmeier A."/>
            <person name="Kalinowski J."/>
            <person name="Ruckert C."/>
        </authorList>
    </citation>
    <scope>NUCLEOTIDE SEQUENCE</scope>
    <source>
        <strain evidence="3">JCM 12289</strain>
    </source>
</reference>
<evidence type="ECO:0000313" key="6">
    <source>
        <dbReference type="Proteomes" id="UP001500962"/>
    </source>
</evidence>
<keyword evidence="5" id="KW-1185">Reference proteome</keyword>
<feature type="domain" description="DUF7313" evidence="2">
    <location>
        <begin position="3"/>
        <end position="149"/>
    </location>
</feature>
<evidence type="ECO:0000259" key="2">
    <source>
        <dbReference type="Pfam" id="PF23995"/>
    </source>
</evidence>
<dbReference type="Pfam" id="PF23995">
    <property type="entry name" value="DUF7313"/>
    <property type="match status" value="1"/>
</dbReference>
<evidence type="ECO:0000313" key="3">
    <source>
        <dbReference type="EMBL" id="GAA0462119.1"/>
    </source>
</evidence>
<dbReference type="KEGG" id="hdo:MUK72_12350"/>
<dbReference type="GeneID" id="71762652"/>
<accession>A0AAV3SHD4</accession>
<keyword evidence="1" id="KW-0472">Membrane</keyword>
<dbReference type="EMBL" id="BAAADN010000026">
    <property type="protein sequence ID" value="GAA0462119.1"/>
    <property type="molecule type" value="Genomic_DNA"/>
</dbReference>
<dbReference type="EMBL" id="CP095005">
    <property type="protein sequence ID" value="UOO94751.1"/>
    <property type="molecule type" value="Genomic_DNA"/>
</dbReference>
<dbReference type="Proteomes" id="UP001500962">
    <property type="component" value="Unassembled WGS sequence"/>
</dbReference>
<feature type="transmembrane region" description="Helical" evidence="1">
    <location>
        <begin position="121"/>
        <end position="145"/>
    </location>
</feature>
<dbReference type="RefSeq" id="WP_004055456.1">
    <property type="nucleotide sequence ID" value="NZ_BAAADN010000026.1"/>
</dbReference>
<gene>
    <name evidence="3" type="ORF">GCM10008985_18400</name>
    <name evidence="4" type="ORF">MUK72_12350</name>
</gene>
<protein>
    <recommendedName>
        <fullName evidence="2">DUF7313 domain-containing protein</fullName>
    </recommendedName>
</protein>
<feature type="transmembrane region" description="Helical" evidence="1">
    <location>
        <begin position="83"/>
        <end position="100"/>
    </location>
</feature>
<evidence type="ECO:0000313" key="4">
    <source>
        <dbReference type="EMBL" id="UOO94751.1"/>
    </source>
</evidence>
<evidence type="ECO:0000256" key="1">
    <source>
        <dbReference type="SAM" id="Phobius"/>
    </source>
</evidence>
<feature type="transmembrane region" description="Helical" evidence="1">
    <location>
        <begin position="20"/>
        <end position="39"/>
    </location>
</feature>
<dbReference type="InterPro" id="IPR055737">
    <property type="entry name" value="DUF7313"/>
</dbReference>
<reference evidence="4" key="2">
    <citation type="submission" date="2022-04" db="EMBL/GenBank/DDBJ databases">
        <title>Sequencing and genomic assembly of Halococcus dombrowskii.</title>
        <authorList>
            <person name="Lim S.W."/>
            <person name="MacLea K.S."/>
        </authorList>
    </citation>
    <scope>NUCLEOTIDE SEQUENCE</scope>
    <source>
        <strain evidence="4">H4</strain>
    </source>
</reference>
<keyword evidence="1" id="KW-0812">Transmembrane</keyword>
<sequence length="149" mass="15912">MNPLSLFGPVDAVLGSGEPPLIVYVLVVLAVLNLATRALSHRSNVSQADEGGADAIEQHPAHIATTILLILGSFYLGTVELHSGMVLSVLVVGMFVTDFFELEARRVEVRNDREIGQPKAAVAASVLVVLYAAYLSVFFVIAPLWNAVV</sequence>
<evidence type="ECO:0000313" key="5">
    <source>
        <dbReference type="Proteomes" id="UP000830542"/>
    </source>
</evidence>
<name>A0AAV3SHD4_HALDO</name>
<reference evidence="3" key="3">
    <citation type="submission" date="2023-12" db="EMBL/GenBank/DDBJ databases">
        <authorList>
            <person name="Sun Q."/>
            <person name="Inoue M."/>
        </authorList>
    </citation>
    <scope>NUCLEOTIDE SEQUENCE</scope>
    <source>
        <strain evidence="3">JCM 12289</strain>
    </source>
</reference>
<dbReference type="Proteomes" id="UP000830542">
    <property type="component" value="Chromosome"/>
</dbReference>